<dbReference type="Pfam" id="PF13355">
    <property type="entry name" value="ARC6-like_IMS"/>
    <property type="match status" value="1"/>
</dbReference>
<name>A0ABQ7GJP9_DUNSA</name>
<protein>
    <recommendedName>
        <fullName evidence="1">Plastid division protein CDP1-like IMS domain-containing protein</fullName>
    </recommendedName>
</protein>
<reference evidence="2" key="1">
    <citation type="submission" date="2017-08" db="EMBL/GenBank/DDBJ databases">
        <authorList>
            <person name="Polle J.E."/>
            <person name="Barry K."/>
            <person name="Cushman J."/>
            <person name="Schmutz J."/>
            <person name="Tran D."/>
            <person name="Hathwaick L.T."/>
            <person name="Yim W.C."/>
            <person name="Jenkins J."/>
            <person name="Mckie-Krisberg Z.M."/>
            <person name="Prochnik S."/>
            <person name="Lindquist E."/>
            <person name="Dockter R.B."/>
            <person name="Adam C."/>
            <person name="Molina H."/>
            <person name="Bunkerborg J."/>
            <person name="Jin E."/>
            <person name="Buchheim M."/>
            <person name="Magnuson J."/>
        </authorList>
    </citation>
    <scope>NUCLEOTIDE SEQUENCE</scope>
    <source>
        <strain evidence="2">CCAP 19/18</strain>
    </source>
</reference>
<sequence length="137" mass="15245">MGIKKAGQVVRAWQEAKQAALGRSHDVSQLPNVLAEPMLGETWRKAATFREQGWFMRYKLHRLKVTEVDTKATGKRPNVTVLASLDESASLCGMDGQQADGYRSSYDAQYRMVQGKDGLWRVASVEVLGEEMNGGKQ</sequence>
<evidence type="ECO:0000259" key="1">
    <source>
        <dbReference type="Pfam" id="PF13355"/>
    </source>
</evidence>
<dbReference type="InterPro" id="IPR044685">
    <property type="entry name" value="CPD1-like"/>
</dbReference>
<accession>A0ABQ7GJP9</accession>
<dbReference type="PANTHER" id="PTHR33925:SF1">
    <property type="entry name" value="PROTEIN ACCUMULATION AND REPLICATION OF CHLOROPLASTS 6, CHLOROPLASTIC"/>
    <property type="match status" value="1"/>
</dbReference>
<gene>
    <name evidence="2" type="ORF">DUNSADRAFT_8388</name>
</gene>
<organism evidence="2 3">
    <name type="scientific">Dunaliella salina</name>
    <name type="common">Green alga</name>
    <name type="synonym">Protococcus salinus</name>
    <dbReference type="NCBI Taxonomy" id="3046"/>
    <lineage>
        <taxon>Eukaryota</taxon>
        <taxon>Viridiplantae</taxon>
        <taxon>Chlorophyta</taxon>
        <taxon>core chlorophytes</taxon>
        <taxon>Chlorophyceae</taxon>
        <taxon>CS clade</taxon>
        <taxon>Chlamydomonadales</taxon>
        <taxon>Dunaliellaceae</taxon>
        <taxon>Dunaliella</taxon>
    </lineage>
</organism>
<dbReference type="InterPro" id="IPR025344">
    <property type="entry name" value="CDP1-like_IMS"/>
</dbReference>
<keyword evidence="3" id="KW-1185">Reference proteome</keyword>
<comment type="caution">
    <text evidence="2">The sequence shown here is derived from an EMBL/GenBank/DDBJ whole genome shotgun (WGS) entry which is preliminary data.</text>
</comment>
<evidence type="ECO:0000313" key="2">
    <source>
        <dbReference type="EMBL" id="KAF5834805.1"/>
    </source>
</evidence>
<dbReference type="PANTHER" id="PTHR33925">
    <property type="entry name" value="PLASTID DIVISION PROTEIN CDP1, CHLOROPLASTIC-RELATED"/>
    <property type="match status" value="1"/>
</dbReference>
<feature type="domain" description="Plastid division protein CDP1-like IMS" evidence="1">
    <location>
        <begin position="6"/>
        <end position="122"/>
    </location>
</feature>
<dbReference type="Proteomes" id="UP000815325">
    <property type="component" value="Unassembled WGS sequence"/>
</dbReference>
<evidence type="ECO:0000313" key="3">
    <source>
        <dbReference type="Proteomes" id="UP000815325"/>
    </source>
</evidence>
<dbReference type="EMBL" id="MU069737">
    <property type="protein sequence ID" value="KAF5834805.1"/>
    <property type="molecule type" value="Genomic_DNA"/>
</dbReference>
<proteinExistence type="predicted"/>